<evidence type="ECO:0000256" key="5">
    <source>
        <dbReference type="ARBA" id="ARBA00023002"/>
    </source>
</evidence>
<proteinExistence type="inferred from homology"/>
<dbReference type="SUPFAM" id="SSF55347">
    <property type="entry name" value="Glyceraldehyde-3-phosphate dehydrogenase-like, C-terminal domain"/>
    <property type="match status" value="1"/>
</dbReference>
<organism evidence="8 9">
    <name type="scientific">Candidatus Avitreponema avistercoris</name>
    <dbReference type="NCBI Taxonomy" id="2840705"/>
    <lineage>
        <taxon>Bacteria</taxon>
        <taxon>Pseudomonadati</taxon>
        <taxon>Spirochaetota</taxon>
        <taxon>Spirochaetia</taxon>
        <taxon>Spirochaetales</taxon>
        <taxon>Candidatus Avitreponema</taxon>
    </lineage>
</organism>
<dbReference type="CDD" id="cd17896">
    <property type="entry name" value="AGPR_2_N"/>
    <property type="match status" value="1"/>
</dbReference>
<dbReference type="PANTHER" id="PTHR32338">
    <property type="entry name" value="N-ACETYL-GAMMA-GLUTAMYL-PHOSPHATE REDUCTASE, CHLOROPLASTIC-RELATED-RELATED"/>
    <property type="match status" value="1"/>
</dbReference>
<dbReference type="InterPro" id="IPR000534">
    <property type="entry name" value="Semialdehyde_DH_NAD-bd"/>
</dbReference>
<evidence type="ECO:0000313" key="8">
    <source>
        <dbReference type="EMBL" id="MBO8449613.1"/>
    </source>
</evidence>
<keyword evidence="5 6" id="KW-0560">Oxidoreductase</keyword>
<dbReference type="InterPro" id="IPR050085">
    <property type="entry name" value="AGPR"/>
</dbReference>
<evidence type="ECO:0000256" key="2">
    <source>
        <dbReference type="ARBA" id="ARBA00022571"/>
    </source>
</evidence>
<comment type="similarity">
    <text evidence="6">Belongs to the NAGSA dehydrogenase family. Type 2 subfamily.</text>
</comment>
<comment type="caution">
    <text evidence="8">The sequence shown here is derived from an EMBL/GenBank/DDBJ whole genome shotgun (WGS) entry which is preliminary data.</text>
</comment>
<evidence type="ECO:0000259" key="7">
    <source>
        <dbReference type="SMART" id="SM00859"/>
    </source>
</evidence>
<dbReference type="Pfam" id="PF22698">
    <property type="entry name" value="Semialdhyde_dhC_1"/>
    <property type="match status" value="1"/>
</dbReference>
<keyword evidence="3 6" id="KW-0028">Amino-acid biosynthesis</keyword>
<dbReference type="NCBIfam" id="TIGR01851">
    <property type="entry name" value="argC_other"/>
    <property type="match status" value="1"/>
</dbReference>
<dbReference type="EMBL" id="JADIMS010000011">
    <property type="protein sequence ID" value="MBO8449613.1"/>
    <property type="molecule type" value="Genomic_DNA"/>
</dbReference>
<dbReference type="SUPFAM" id="SSF51735">
    <property type="entry name" value="NAD(P)-binding Rossmann-fold domains"/>
    <property type="match status" value="1"/>
</dbReference>
<gene>
    <name evidence="6 8" type="primary">argC</name>
    <name evidence="8" type="ORF">IAA96_00705</name>
</gene>
<dbReference type="InterPro" id="IPR010136">
    <property type="entry name" value="AGPR_type-2"/>
</dbReference>
<dbReference type="GO" id="GO:0003942">
    <property type="term" value="F:N-acetyl-gamma-glutamyl-phosphate reductase activity"/>
    <property type="evidence" value="ECO:0007669"/>
    <property type="project" value="UniProtKB-UniRule"/>
</dbReference>
<dbReference type="Proteomes" id="UP000823616">
    <property type="component" value="Unassembled WGS sequence"/>
</dbReference>
<reference evidence="8" key="1">
    <citation type="submission" date="2020-10" db="EMBL/GenBank/DDBJ databases">
        <authorList>
            <person name="Gilroy R."/>
        </authorList>
    </citation>
    <scope>NUCLEOTIDE SEQUENCE</scope>
    <source>
        <strain evidence="8">B3-4054</strain>
    </source>
</reference>
<comment type="subcellular location">
    <subcellularLocation>
        <location evidence="6">Cytoplasm</location>
    </subcellularLocation>
</comment>
<comment type="pathway">
    <text evidence="6">Amino-acid biosynthesis; L-arginine biosynthesis; N(2)-acetyl-L-ornithine from L-glutamate: step 3/4.</text>
</comment>
<dbReference type="SMART" id="SM00859">
    <property type="entry name" value="Semialdhyde_dh"/>
    <property type="match status" value="1"/>
</dbReference>
<dbReference type="AlphaFoldDB" id="A0A9D9HGN8"/>
<sequence length="321" mass="34635">MALAKVFIDGQEGTTGLKIRERFAGRDDITLIRIDENERKNPEARAACINASDFTFLCLPDAAAREAVALRTNPATRILDASTAHRTAPDWAYGFPELAPEFRTRIAEAAQVAVPGCYASGFLALCRPLVRAGVLPPDYPVVCHAVSGYSGAGKKAVAQYEDPNRTPDLDAPRQYALTQRHKHLPEMRMIAGLAFDPVFNPYICDFFCGMAVTVPLHTRLLAKSVTAENIREILAAHYDESRFVRCLPFAGENAADDAAGLGGFIAANNLAGTNRMELVVSGNNERVILTARFDNLGKGASGAAVQCLNIMLGIPEDTGLN</sequence>
<evidence type="ECO:0000256" key="6">
    <source>
        <dbReference type="HAMAP-Rule" id="MF_01110"/>
    </source>
</evidence>
<evidence type="ECO:0000313" key="9">
    <source>
        <dbReference type="Proteomes" id="UP000823616"/>
    </source>
</evidence>
<dbReference type="CDD" id="cd23935">
    <property type="entry name" value="AGPR_2_C"/>
    <property type="match status" value="1"/>
</dbReference>
<reference evidence="8" key="2">
    <citation type="journal article" date="2021" name="PeerJ">
        <title>Extensive microbial diversity within the chicken gut microbiome revealed by metagenomics and culture.</title>
        <authorList>
            <person name="Gilroy R."/>
            <person name="Ravi A."/>
            <person name="Getino M."/>
            <person name="Pursley I."/>
            <person name="Horton D.L."/>
            <person name="Alikhan N.F."/>
            <person name="Baker D."/>
            <person name="Gharbi K."/>
            <person name="Hall N."/>
            <person name="Watson M."/>
            <person name="Adriaenssens E.M."/>
            <person name="Foster-Nyarko E."/>
            <person name="Jarju S."/>
            <person name="Secka A."/>
            <person name="Antonio M."/>
            <person name="Oren A."/>
            <person name="Chaudhuri R.R."/>
            <person name="La Ragione R."/>
            <person name="Hildebrand F."/>
            <person name="Pallen M.J."/>
        </authorList>
    </citation>
    <scope>NUCLEOTIDE SEQUENCE</scope>
    <source>
        <strain evidence="8">B3-4054</strain>
    </source>
</reference>
<dbReference type="GO" id="GO:0006526">
    <property type="term" value="P:L-arginine biosynthetic process"/>
    <property type="evidence" value="ECO:0007669"/>
    <property type="project" value="UniProtKB-UniRule"/>
</dbReference>
<dbReference type="Gene3D" id="3.30.360.10">
    <property type="entry name" value="Dihydrodipicolinate Reductase, domain 2"/>
    <property type="match status" value="1"/>
</dbReference>
<dbReference type="PANTHER" id="PTHR32338:SF10">
    <property type="entry name" value="N-ACETYL-GAMMA-GLUTAMYL-PHOSPHATE REDUCTASE, CHLOROPLASTIC-RELATED"/>
    <property type="match status" value="1"/>
</dbReference>
<keyword evidence="2 6" id="KW-0055">Arginine biosynthesis</keyword>
<dbReference type="InterPro" id="IPR036291">
    <property type="entry name" value="NAD(P)-bd_dom_sf"/>
</dbReference>
<dbReference type="HAMAP" id="MF_01110">
    <property type="entry name" value="ArgC_type2"/>
    <property type="match status" value="1"/>
</dbReference>
<accession>A0A9D9HGN8</accession>
<dbReference type="GO" id="GO:0005737">
    <property type="term" value="C:cytoplasm"/>
    <property type="evidence" value="ECO:0007669"/>
    <property type="project" value="UniProtKB-SubCell"/>
</dbReference>
<name>A0A9D9HGN8_9SPIR</name>
<feature type="active site" evidence="6">
    <location>
        <position position="117"/>
    </location>
</feature>
<dbReference type="InterPro" id="IPR058924">
    <property type="entry name" value="AGPR_dimerisation_dom"/>
</dbReference>
<evidence type="ECO:0000256" key="4">
    <source>
        <dbReference type="ARBA" id="ARBA00022857"/>
    </source>
</evidence>
<evidence type="ECO:0000256" key="1">
    <source>
        <dbReference type="ARBA" id="ARBA00022490"/>
    </source>
</evidence>
<dbReference type="GO" id="GO:0051287">
    <property type="term" value="F:NAD binding"/>
    <property type="evidence" value="ECO:0007669"/>
    <property type="project" value="InterPro"/>
</dbReference>
<keyword evidence="1 6" id="KW-0963">Cytoplasm</keyword>
<dbReference type="Gene3D" id="3.40.50.720">
    <property type="entry name" value="NAD(P)-binding Rossmann-like Domain"/>
    <property type="match status" value="1"/>
</dbReference>
<evidence type="ECO:0000256" key="3">
    <source>
        <dbReference type="ARBA" id="ARBA00022605"/>
    </source>
</evidence>
<comment type="catalytic activity">
    <reaction evidence="6">
        <text>N-acetyl-L-glutamate 5-semialdehyde + phosphate + NADP(+) = N-acetyl-L-glutamyl 5-phosphate + NADPH + H(+)</text>
        <dbReference type="Rhea" id="RHEA:21588"/>
        <dbReference type="ChEBI" id="CHEBI:15378"/>
        <dbReference type="ChEBI" id="CHEBI:29123"/>
        <dbReference type="ChEBI" id="CHEBI:43474"/>
        <dbReference type="ChEBI" id="CHEBI:57783"/>
        <dbReference type="ChEBI" id="CHEBI:57936"/>
        <dbReference type="ChEBI" id="CHEBI:58349"/>
        <dbReference type="EC" id="1.2.1.38"/>
    </reaction>
</comment>
<keyword evidence="4 6" id="KW-0521">NADP</keyword>
<dbReference type="EC" id="1.2.1.38" evidence="6"/>
<feature type="domain" description="Semialdehyde dehydrogenase NAD-binding" evidence="7">
    <location>
        <begin position="5"/>
        <end position="106"/>
    </location>
</feature>
<protein>
    <recommendedName>
        <fullName evidence="6">N-acetyl-gamma-glutamyl-phosphate reductase</fullName>
        <shortName evidence="6">AGPR</shortName>
        <ecNumber evidence="6">1.2.1.38</ecNumber>
    </recommendedName>
    <alternativeName>
        <fullName evidence="6">N-acetyl-glutamate semialdehyde dehydrogenase</fullName>
        <shortName evidence="6">NAGSA dehydrogenase</shortName>
    </alternativeName>
</protein>
<dbReference type="Pfam" id="PF01118">
    <property type="entry name" value="Semialdhyde_dh"/>
    <property type="match status" value="1"/>
</dbReference>
<comment type="function">
    <text evidence="6">Catalyzes the NADPH-dependent reduction of N-acetyl-5-glutamyl phosphate to yield N-acetyl-L-glutamate 5-semialdehyde.</text>
</comment>